<name>A0A0H2RJG3_9AGAM</name>
<keyword evidence="2" id="KW-1185">Reference proteome</keyword>
<dbReference type="InterPro" id="IPR032675">
    <property type="entry name" value="LRR_dom_sf"/>
</dbReference>
<protein>
    <recommendedName>
        <fullName evidence="3">F-box domain-containing protein</fullName>
    </recommendedName>
</protein>
<reference evidence="1 2" key="1">
    <citation type="submission" date="2015-04" db="EMBL/GenBank/DDBJ databases">
        <title>Complete genome sequence of Schizopora paradoxa KUC8140, a cosmopolitan wood degrader in East Asia.</title>
        <authorList>
            <consortium name="DOE Joint Genome Institute"/>
            <person name="Min B."/>
            <person name="Park H."/>
            <person name="Jang Y."/>
            <person name="Kim J.-J."/>
            <person name="Kim K.H."/>
            <person name="Pangilinan J."/>
            <person name="Lipzen A."/>
            <person name="Riley R."/>
            <person name="Grigoriev I.V."/>
            <person name="Spatafora J.W."/>
            <person name="Choi I.-G."/>
        </authorList>
    </citation>
    <scope>NUCLEOTIDE SEQUENCE [LARGE SCALE GENOMIC DNA]</scope>
    <source>
        <strain evidence="1 2">KUC8140</strain>
    </source>
</reference>
<proteinExistence type="predicted"/>
<dbReference type="Proteomes" id="UP000053477">
    <property type="component" value="Unassembled WGS sequence"/>
</dbReference>
<dbReference type="AlphaFoldDB" id="A0A0H2RJG3"/>
<evidence type="ECO:0000313" key="2">
    <source>
        <dbReference type="Proteomes" id="UP000053477"/>
    </source>
</evidence>
<accession>A0A0H2RJG3</accession>
<evidence type="ECO:0000313" key="1">
    <source>
        <dbReference type="EMBL" id="KLO11782.1"/>
    </source>
</evidence>
<evidence type="ECO:0008006" key="3">
    <source>
        <dbReference type="Google" id="ProtNLM"/>
    </source>
</evidence>
<dbReference type="InParanoid" id="A0A0H2RJG3"/>
<sequence length="426" mass="47976">MASTIQTILPEILDEIFWNCIPTDLSNPPLSNVAPFNLSSVCKSWRSLVLETPALWAYLRLIIGHKDCPSPDTCDHFIHAPSGCDPILRAWKQCIERSANFPLNMVLDIAVDDLPPALAEVVRVSFDQRHRWRMYSINCKANAPNPTITELDFSFGSQPRLEILSLTFDNGTGADFERLYFLDLSIATRLVMVEIRYACTFVSDSVGRLENLLGLHVQRLNAEVLLDILRNAPNLASLMISLYIGEQLRQETDMSIIRLENLAQIHIYLESETIDAFTHLFNILHAPALVFLTCKRIGEEELPESNLWMALGNFVQRSKPSLQLLSLQSRWTDRSTRPRPDENYSSDDHLIGILEGLSELKHLDVCGAIASARLARALARDRGEAGDPVLCPLLTKVVHDDNFDRIKLHTETAGKDNAVIKRGKRT</sequence>
<dbReference type="SUPFAM" id="SSF52047">
    <property type="entry name" value="RNI-like"/>
    <property type="match status" value="1"/>
</dbReference>
<dbReference type="STRING" id="27342.A0A0H2RJG3"/>
<dbReference type="OrthoDB" id="3365698at2759"/>
<dbReference type="Gene3D" id="3.80.10.10">
    <property type="entry name" value="Ribonuclease Inhibitor"/>
    <property type="match status" value="1"/>
</dbReference>
<dbReference type="EMBL" id="KQ085992">
    <property type="protein sequence ID" value="KLO11782.1"/>
    <property type="molecule type" value="Genomic_DNA"/>
</dbReference>
<organism evidence="1 2">
    <name type="scientific">Schizopora paradoxa</name>
    <dbReference type="NCBI Taxonomy" id="27342"/>
    <lineage>
        <taxon>Eukaryota</taxon>
        <taxon>Fungi</taxon>
        <taxon>Dikarya</taxon>
        <taxon>Basidiomycota</taxon>
        <taxon>Agaricomycotina</taxon>
        <taxon>Agaricomycetes</taxon>
        <taxon>Hymenochaetales</taxon>
        <taxon>Schizoporaceae</taxon>
        <taxon>Schizopora</taxon>
    </lineage>
</organism>
<gene>
    <name evidence="1" type="ORF">SCHPADRAFT_941772</name>
</gene>